<protein>
    <submittedName>
        <fullName evidence="5">Gas vesicle protein</fullName>
    </submittedName>
</protein>
<dbReference type="InterPro" id="IPR050530">
    <property type="entry name" value="GvpA"/>
</dbReference>
<feature type="region of interest" description="Disordered" evidence="4">
    <location>
        <begin position="91"/>
        <end position="117"/>
    </location>
</feature>
<dbReference type="RefSeq" id="WP_090080069.1">
    <property type="nucleotide sequence ID" value="NZ_FOMR01000001.1"/>
</dbReference>
<feature type="compositionally biased region" description="Polar residues" evidence="4">
    <location>
        <begin position="95"/>
        <end position="117"/>
    </location>
</feature>
<dbReference type="InterPro" id="IPR000638">
    <property type="entry name" value="Gas-vesicle_GvpA-like"/>
</dbReference>
<dbReference type="PROSITE" id="PS00234">
    <property type="entry name" value="GAS_VESICLE_A_1"/>
    <property type="match status" value="1"/>
</dbReference>
<dbReference type="Proteomes" id="UP000199474">
    <property type="component" value="Unassembled WGS sequence"/>
</dbReference>
<evidence type="ECO:0000313" key="5">
    <source>
        <dbReference type="EMBL" id="SFD40349.1"/>
    </source>
</evidence>
<name>A0A1I1S1G0_9BACI</name>
<dbReference type="EMBL" id="FOMR01000001">
    <property type="protein sequence ID" value="SFD40349.1"/>
    <property type="molecule type" value="Genomic_DNA"/>
</dbReference>
<evidence type="ECO:0000256" key="2">
    <source>
        <dbReference type="ARBA" id="ARBA00035108"/>
    </source>
</evidence>
<comment type="subcellular location">
    <subcellularLocation>
        <location evidence="2">Gas vesicle</location>
    </subcellularLocation>
</comment>
<dbReference type="Pfam" id="PF00741">
    <property type="entry name" value="Gas_vesicle"/>
    <property type="match status" value="1"/>
</dbReference>
<keyword evidence="1" id="KW-0304">Gas vesicle</keyword>
<evidence type="ECO:0000256" key="4">
    <source>
        <dbReference type="SAM" id="MobiDB-lite"/>
    </source>
</evidence>
<organism evidence="5 6">
    <name type="scientific">Lentibacillus persicus</name>
    <dbReference type="NCBI Taxonomy" id="640948"/>
    <lineage>
        <taxon>Bacteria</taxon>
        <taxon>Bacillati</taxon>
        <taxon>Bacillota</taxon>
        <taxon>Bacilli</taxon>
        <taxon>Bacillales</taxon>
        <taxon>Bacillaceae</taxon>
        <taxon>Lentibacillus</taxon>
    </lineage>
</organism>
<sequence length="117" mass="12977">MAVENPVDTSTIVDVLEKVLDKGVVIAGDIRVGIADVELLTIKIRLIVASVDKAKEIGLDWWESDPYLSSKAHESSQVLEEENKQLKERLEALENQMTQTQTVNNSEGGVSNDTRNR</sequence>
<gene>
    <name evidence="5" type="ORF">SAMN05216238_101181</name>
</gene>
<evidence type="ECO:0000256" key="3">
    <source>
        <dbReference type="ARBA" id="ARBA00035646"/>
    </source>
</evidence>
<dbReference type="AlphaFoldDB" id="A0A1I1S1G0"/>
<comment type="similarity">
    <text evidence="3">Belongs to the gas vesicle GvpA family.</text>
</comment>
<dbReference type="GO" id="GO:0012506">
    <property type="term" value="C:vesicle membrane"/>
    <property type="evidence" value="ECO:0007669"/>
    <property type="project" value="InterPro"/>
</dbReference>
<dbReference type="PANTHER" id="PTHR35344">
    <property type="entry name" value="GAS VESICLE STRUCTURAL PROTEIN 2-RELATED"/>
    <property type="match status" value="1"/>
</dbReference>
<dbReference type="GO" id="GO:0031411">
    <property type="term" value="C:gas vesicle"/>
    <property type="evidence" value="ECO:0007669"/>
    <property type="project" value="UniProtKB-SubCell"/>
</dbReference>
<dbReference type="PROSITE" id="PS00669">
    <property type="entry name" value="GAS_VESICLE_A_2"/>
    <property type="match status" value="1"/>
</dbReference>
<evidence type="ECO:0000256" key="1">
    <source>
        <dbReference type="ARBA" id="ARBA00022987"/>
    </source>
</evidence>
<reference evidence="6" key="1">
    <citation type="submission" date="2016-10" db="EMBL/GenBank/DDBJ databases">
        <authorList>
            <person name="Varghese N."/>
            <person name="Submissions S."/>
        </authorList>
    </citation>
    <scope>NUCLEOTIDE SEQUENCE [LARGE SCALE GENOMIC DNA]</scope>
    <source>
        <strain evidence="6">DSM 22530</strain>
    </source>
</reference>
<evidence type="ECO:0000313" key="6">
    <source>
        <dbReference type="Proteomes" id="UP000199474"/>
    </source>
</evidence>
<dbReference type="PANTHER" id="PTHR35344:SF4">
    <property type="entry name" value="GAS VESICLE PROTEIN A1"/>
    <property type="match status" value="1"/>
</dbReference>
<dbReference type="OrthoDB" id="532318at2"/>
<accession>A0A1I1S1G0</accession>
<dbReference type="GO" id="GO:0005198">
    <property type="term" value="F:structural molecule activity"/>
    <property type="evidence" value="ECO:0007669"/>
    <property type="project" value="InterPro"/>
</dbReference>
<dbReference type="InterPro" id="IPR018493">
    <property type="entry name" value="GvpA-like_CS"/>
</dbReference>
<proteinExistence type="inferred from homology"/>
<dbReference type="STRING" id="640948.SAMN05216238_101181"/>
<keyword evidence="6" id="KW-1185">Reference proteome</keyword>